<dbReference type="OrthoDB" id="9807890at2"/>
<dbReference type="InterPro" id="IPR050126">
    <property type="entry name" value="Ap4A_hydrolase"/>
</dbReference>
<dbReference type="AlphaFoldDB" id="E8RM92"/>
<dbReference type="HOGENOM" id="CLU_023125_4_1_5"/>
<dbReference type="GO" id="GO:0016791">
    <property type="term" value="F:phosphatase activity"/>
    <property type="evidence" value="ECO:0007669"/>
    <property type="project" value="TreeGrafter"/>
</dbReference>
<dbReference type="KEGG" id="aex:Astex_2185"/>
<dbReference type="SUPFAM" id="SSF56300">
    <property type="entry name" value="Metallo-dependent phosphatases"/>
    <property type="match status" value="1"/>
</dbReference>
<keyword evidence="3" id="KW-1185">Reference proteome</keyword>
<dbReference type="Gene3D" id="3.60.21.10">
    <property type="match status" value="1"/>
</dbReference>
<dbReference type="GO" id="GO:0005737">
    <property type="term" value="C:cytoplasm"/>
    <property type="evidence" value="ECO:0007669"/>
    <property type="project" value="TreeGrafter"/>
</dbReference>
<sequence length="257" mass="28572">MWSAVKRVFGKPARTKAAVSRIDRLTYAIGDVHGRNDLLKRLIEIIRLDAELEDEKPRIVLLGDYVDRGDDSAGVLDTILELEGCGWCDTQVLLGNHEEMLKRFLLDSDYGSDWVTFGGDATLASYGVTPPSPRSEPELWIEARKQLSHAMPSAHLALLRRAALHYTAGDYMFVHGGVKPGVPVDQQGAETFLWIRDEFLRSPKACDKVVVHGHSARQQVSNQSWRIGVDTGAYATGILTAVKLKETSRAFVKSKRD</sequence>
<evidence type="ECO:0000313" key="2">
    <source>
        <dbReference type="EMBL" id="ADU13843.1"/>
    </source>
</evidence>
<proteinExistence type="predicted"/>
<accession>E8RM92</accession>
<evidence type="ECO:0000313" key="3">
    <source>
        <dbReference type="Proteomes" id="UP000001492"/>
    </source>
</evidence>
<dbReference type="Pfam" id="PF00149">
    <property type="entry name" value="Metallophos"/>
    <property type="match status" value="1"/>
</dbReference>
<organism evidence="2 3">
    <name type="scientific">Asticcacaulis excentricus (strain ATCC 15261 / DSM 4724 / KCTC 12464 / NCIMB 9791 / VKM B-1370 / CB 48)</name>
    <dbReference type="NCBI Taxonomy" id="573065"/>
    <lineage>
        <taxon>Bacteria</taxon>
        <taxon>Pseudomonadati</taxon>
        <taxon>Pseudomonadota</taxon>
        <taxon>Alphaproteobacteria</taxon>
        <taxon>Caulobacterales</taxon>
        <taxon>Caulobacteraceae</taxon>
        <taxon>Asticcacaulis</taxon>
    </lineage>
</organism>
<name>E8RM92_ASTEC</name>
<reference evidence="3" key="1">
    <citation type="submission" date="2010-12" db="EMBL/GenBank/DDBJ databases">
        <title>Complete sequence of chromosome 1 of Asticcacaulis excentricus CB 48.</title>
        <authorList>
            <consortium name="US DOE Joint Genome Institute"/>
            <person name="Lucas S."/>
            <person name="Copeland A."/>
            <person name="Lapidus A."/>
            <person name="Cheng J.-F."/>
            <person name="Bruce D."/>
            <person name="Goodwin L."/>
            <person name="Pitluck S."/>
            <person name="Teshima H."/>
            <person name="Davenport K."/>
            <person name="Detter J.C."/>
            <person name="Han C."/>
            <person name="Tapia R."/>
            <person name="Land M."/>
            <person name="Hauser L."/>
            <person name="Jeffries C."/>
            <person name="Kyrpides N."/>
            <person name="Ivanova N."/>
            <person name="Ovchinnikova G."/>
            <person name="Brun Y.V."/>
            <person name="Woyke T."/>
        </authorList>
    </citation>
    <scope>NUCLEOTIDE SEQUENCE [LARGE SCALE GENOMIC DNA]</scope>
    <source>
        <strain evidence="3">ATCC 15261 / DSM 4724 / KCTC 12464 / NCIMB 9791 / VKM B-1370 / CB 48</strain>
    </source>
</reference>
<protein>
    <submittedName>
        <fullName evidence="2">Metallophosphoesterase</fullName>
    </submittedName>
</protein>
<dbReference type="InterPro" id="IPR004843">
    <property type="entry name" value="Calcineurin-like_PHP"/>
</dbReference>
<dbReference type="InterPro" id="IPR029052">
    <property type="entry name" value="Metallo-depent_PP-like"/>
</dbReference>
<feature type="domain" description="Calcineurin-like phosphoesterase" evidence="1">
    <location>
        <begin position="28"/>
        <end position="218"/>
    </location>
</feature>
<dbReference type="GO" id="GO:0110154">
    <property type="term" value="P:RNA decapping"/>
    <property type="evidence" value="ECO:0007669"/>
    <property type="project" value="TreeGrafter"/>
</dbReference>
<dbReference type="PANTHER" id="PTHR42850">
    <property type="entry name" value="METALLOPHOSPHOESTERASE"/>
    <property type="match status" value="1"/>
</dbReference>
<dbReference type="Proteomes" id="UP000001492">
    <property type="component" value="Chromosome 1"/>
</dbReference>
<dbReference type="STRING" id="573065.Astex_2185"/>
<dbReference type="GO" id="GO:0008803">
    <property type="term" value="F:bis(5'-nucleosyl)-tetraphosphatase (symmetrical) activity"/>
    <property type="evidence" value="ECO:0007669"/>
    <property type="project" value="TreeGrafter"/>
</dbReference>
<evidence type="ECO:0000259" key="1">
    <source>
        <dbReference type="Pfam" id="PF00149"/>
    </source>
</evidence>
<dbReference type="PANTHER" id="PTHR42850:SF4">
    <property type="entry name" value="ZINC-DEPENDENT ENDOPOLYPHOSPHATASE"/>
    <property type="match status" value="1"/>
</dbReference>
<gene>
    <name evidence="2" type="ordered locus">Astex_2185</name>
</gene>
<dbReference type="EMBL" id="CP002395">
    <property type="protein sequence ID" value="ADU13843.1"/>
    <property type="molecule type" value="Genomic_DNA"/>
</dbReference>
<dbReference type="eggNOG" id="COG0639">
    <property type="taxonomic scope" value="Bacteria"/>
</dbReference>